<reference evidence="14" key="1">
    <citation type="submission" date="2016-02" db="EMBL/GenBank/DDBJ databases">
        <authorList>
            <person name="Rodrigo-Torres Lidia"/>
            <person name="Arahal R.David."/>
        </authorList>
    </citation>
    <scope>NUCLEOTIDE SEQUENCE [LARGE SCALE GENOMIC DNA]</scope>
    <source>
        <strain evidence="14">CECT 8713</strain>
    </source>
</reference>
<proteinExistence type="inferred from homology"/>
<dbReference type="GO" id="GO:0005524">
    <property type="term" value="F:ATP binding"/>
    <property type="evidence" value="ECO:0007669"/>
    <property type="project" value="UniProtKB-UniRule"/>
</dbReference>
<dbReference type="InterPro" id="IPR027417">
    <property type="entry name" value="P-loop_NTPase"/>
</dbReference>
<dbReference type="GO" id="GO:0017116">
    <property type="term" value="F:single-stranded DNA helicase activity"/>
    <property type="evidence" value="ECO:0007669"/>
    <property type="project" value="TreeGrafter"/>
</dbReference>
<evidence type="ECO:0000313" key="13">
    <source>
        <dbReference type="EMBL" id="CZF78093.1"/>
    </source>
</evidence>
<keyword evidence="4 11" id="KW-0378">Hydrolase</keyword>
<dbReference type="CDD" id="cd18809">
    <property type="entry name" value="SF1_C_RecD"/>
    <property type="match status" value="1"/>
</dbReference>
<dbReference type="EMBL" id="FIZY01000002">
    <property type="protein sequence ID" value="CZF78093.1"/>
    <property type="molecule type" value="Genomic_DNA"/>
</dbReference>
<dbReference type="OrthoDB" id="9803432at2"/>
<dbReference type="CDD" id="cd17933">
    <property type="entry name" value="DEXSc_RecD-like"/>
    <property type="match status" value="1"/>
</dbReference>
<dbReference type="HAMAP" id="MF_01487">
    <property type="entry name" value="RecD"/>
    <property type="match status" value="1"/>
</dbReference>
<dbReference type="InterPro" id="IPR003593">
    <property type="entry name" value="AAA+_ATPase"/>
</dbReference>
<keyword evidence="5 11" id="KW-0347">Helicase</keyword>
<dbReference type="Pfam" id="PF13538">
    <property type="entry name" value="UvrD_C_2"/>
    <property type="match status" value="1"/>
</dbReference>
<dbReference type="SUPFAM" id="SSF52540">
    <property type="entry name" value="P-loop containing nucleoside triphosphate hydrolases"/>
    <property type="match status" value="2"/>
</dbReference>
<evidence type="ECO:0000256" key="5">
    <source>
        <dbReference type="ARBA" id="ARBA00022806"/>
    </source>
</evidence>
<evidence type="ECO:0000256" key="1">
    <source>
        <dbReference type="ARBA" id="ARBA00022722"/>
    </source>
</evidence>
<protein>
    <recommendedName>
        <fullName evidence="11">RecBCD enzyme subunit RecD</fullName>
        <ecNumber evidence="11">5.6.2.3</ecNumber>
    </recommendedName>
    <alternativeName>
        <fullName evidence="11">DNA 5'-3' helicase subunit RecD</fullName>
    </alternativeName>
    <alternativeName>
        <fullName evidence="11">Exonuclease V subunit RecD</fullName>
        <shortName evidence="11">ExoV subunit RecD</shortName>
    </alternativeName>
    <alternativeName>
        <fullName evidence="11">Helicase/nuclease RecBCD subunit RecD</fullName>
    </alternativeName>
</protein>
<dbReference type="FunFam" id="3.40.50.300:FF:000912">
    <property type="entry name" value="RecBCD enzyme subunit RecD"/>
    <property type="match status" value="1"/>
</dbReference>
<comment type="function">
    <text evidence="11">A helicase/nuclease that prepares dsDNA breaks (DSB) for recombinational DNA repair. Binds to DSBs and unwinds DNA via a highly rapid and processive ATP-dependent bidirectional helicase activity. Unwinds dsDNA until it encounters a Chi (crossover hotspot instigator) sequence from the 3' direction. Cuts ssDNA a few nucleotides 3' to the Chi site. The properties and activities of the enzyme are changed at Chi. The Chi-altered holoenzyme produces a long 3'-ssDNA overhang and facilitates RecA-binding to the ssDNA for homologous DNA recombination and repair. Holoenzyme degrades any linearized DNA that is unable to undergo homologous recombination. In the holoenzyme this subunit has ssDNA-dependent ATPase and 5'-3' helicase activity. When added to pre-assembled RecBC greatly stimulates nuclease activity and augments holoenzyme processivity. Negatively regulates the RecA-loading ability of RecBCD.</text>
</comment>
<dbReference type="PANTHER" id="PTHR43788">
    <property type="entry name" value="DNA2/NAM7 HELICASE FAMILY MEMBER"/>
    <property type="match status" value="1"/>
</dbReference>
<keyword evidence="8 11" id="KW-0238">DNA-binding</keyword>
<comment type="similarity">
    <text evidence="11">Belongs to the RecD family.</text>
</comment>
<keyword evidence="10 11" id="KW-0413">Isomerase</keyword>
<dbReference type="SMART" id="SM00382">
    <property type="entry name" value="AAA"/>
    <property type="match status" value="1"/>
</dbReference>
<sequence>MAISEKLNALYKRKAIRAIDRQFSQFIGEQLGDVESPMVGWAALVSFELGKGNVCVDLAALDSARLFDLMPAESAELAILMTPENVLALVSGSPVVGYGSEPTPMVLSGSRLYLYRYWAAECLVTNEITARATELPLPMTLRGVLDDLFLPDMALLRQFYSTWEDSEKAEKLVDFFDINDLTQVDVDGLKTALDFGATDTQVLSLVPETSRLNWQKVAAAVALSYRFAVISGGPGTGKTTTVAKLLAAIVSSSDKPNGPEIKLVAPTGKAANRLTESIGKAVAALPVSNEVRDKIPTQASTIHRLLGAIPNRVEFRHHAGNRLHLDVLVVDEASMVDLPMMARLLAALPQHARVILLGDRDQLASVEAGAVLGDICLHAGSGFSADRARTLASLTGFRLPQEDSVPAVSDGVCLLRKSYRFHAKSGVGQLAYAINAGETRWVDRVLRQGFGDIALHDLDGDVYGEAIAITVNGYRNYLAALSEGADNRTLLRHFSNIRLLCALSDGPFGVKGLNVAIEKALAKKGLIAPGEEIFYPGRPIMVAQNDHGLGLYNGDIGIVVKQEEGLRVVFEMADGSVKAFLPSRLPEHQTAYAMTIHKSQGSEFSHTILVLPPTPTPVMTRELIYTGVTRAKDRLDVYATRTSLARAVKRKTQRFSGLADALRVH</sequence>
<accession>A0A128EU59</accession>
<dbReference type="EC" id="5.6.2.3" evidence="11"/>
<dbReference type="GO" id="GO:0000724">
    <property type="term" value="P:double-strand break repair via homologous recombination"/>
    <property type="evidence" value="ECO:0007669"/>
    <property type="project" value="UniProtKB-UniRule"/>
</dbReference>
<keyword evidence="7 11" id="KW-0067">ATP-binding</keyword>
<dbReference type="GO" id="GO:0009338">
    <property type="term" value="C:exodeoxyribonuclease V complex"/>
    <property type="evidence" value="ECO:0007669"/>
    <property type="project" value="InterPro"/>
</dbReference>
<evidence type="ECO:0000256" key="8">
    <source>
        <dbReference type="ARBA" id="ARBA00023125"/>
    </source>
</evidence>
<keyword evidence="2 11" id="KW-0547">Nucleotide-binding</keyword>
<dbReference type="GO" id="GO:0043139">
    <property type="term" value="F:5'-3' DNA helicase activity"/>
    <property type="evidence" value="ECO:0007669"/>
    <property type="project" value="UniProtKB-UniRule"/>
</dbReference>
<feature type="domain" description="AAA+ ATPase" evidence="12">
    <location>
        <begin position="224"/>
        <end position="383"/>
    </location>
</feature>
<dbReference type="Gene3D" id="3.40.50.300">
    <property type="entry name" value="P-loop containing nucleotide triphosphate hydrolases"/>
    <property type="match status" value="3"/>
</dbReference>
<evidence type="ECO:0000256" key="10">
    <source>
        <dbReference type="ARBA" id="ARBA00023235"/>
    </source>
</evidence>
<evidence type="ECO:0000256" key="7">
    <source>
        <dbReference type="ARBA" id="ARBA00022840"/>
    </source>
</evidence>
<dbReference type="NCBIfam" id="TIGR01447">
    <property type="entry name" value="recD"/>
    <property type="match status" value="1"/>
</dbReference>
<dbReference type="InterPro" id="IPR041851">
    <property type="entry name" value="RecD_N_sf"/>
</dbReference>
<dbReference type="Pfam" id="PF21185">
    <property type="entry name" value="RecD_N"/>
    <property type="match status" value="1"/>
</dbReference>
<keyword evidence="14" id="KW-1185">Reference proteome</keyword>
<keyword evidence="1 11" id="KW-0540">Nuclease</keyword>
<keyword evidence="3 11" id="KW-0227">DNA damage</keyword>
<dbReference type="Proteomes" id="UP000073601">
    <property type="component" value="Unassembled WGS sequence"/>
</dbReference>
<dbReference type="GO" id="GO:0016887">
    <property type="term" value="F:ATP hydrolysis activity"/>
    <property type="evidence" value="ECO:0007669"/>
    <property type="project" value="RHEA"/>
</dbReference>
<dbReference type="GO" id="GO:0008854">
    <property type="term" value="F:exodeoxyribonuclease V activity"/>
    <property type="evidence" value="ECO:0007669"/>
    <property type="project" value="InterPro"/>
</dbReference>
<gene>
    <name evidence="11 13" type="primary">recD</name>
    <name evidence="13" type="ORF">GMA8713_00445</name>
</gene>
<evidence type="ECO:0000256" key="11">
    <source>
        <dbReference type="HAMAP-Rule" id="MF_01487"/>
    </source>
</evidence>
<keyword evidence="9 11" id="KW-0234">DNA repair</keyword>
<evidence type="ECO:0000256" key="3">
    <source>
        <dbReference type="ARBA" id="ARBA00022763"/>
    </source>
</evidence>
<evidence type="ECO:0000259" key="12">
    <source>
        <dbReference type="SMART" id="SM00382"/>
    </source>
</evidence>
<dbReference type="InterPro" id="IPR027785">
    <property type="entry name" value="UvrD-like_helicase_C"/>
</dbReference>
<comment type="miscellaneous">
    <text evidence="11">In the RecBCD complex, RecB has a slow 3'-5' helicase, an exonuclease activity and loads RecA onto ssDNA, RecD has a fast 5'-3' helicase activity, while RecC stimulates the ATPase and processivity of the RecB helicase and contributes to recognition of the Chi site.</text>
</comment>
<evidence type="ECO:0000256" key="9">
    <source>
        <dbReference type="ARBA" id="ARBA00023204"/>
    </source>
</evidence>
<comment type="subunit">
    <text evidence="11">Heterotrimer of RecB, RecC and RecD. All subunits contribute to DNA-binding.</text>
</comment>
<dbReference type="InterPro" id="IPR006344">
    <property type="entry name" value="RecD"/>
</dbReference>
<evidence type="ECO:0000313" key="14">
    <source>
        <dbReference type="Proteomes" id="UP000073601"/>
    </source>
</evidence>
<dbReference type="AlphaFoldDB" id="A0A128EU59"/>
<feature type="binding site" evidence="11">
    <location>
        <begin position="232"/>
        <end position="239"/>
    </location>
    <ligand>
        <name>ATP</name>
        <dbReference type="ChEBI" id="CHEBI:30616"/>
    </ligand>
</feature>
<dbReference type="RefSeq" id="WP_062705334.1">
    <property type="nucleotide sequence ID" value="NZ_CAWRCI010000002.1"/>
</dbReference>
<organism evidence="13 14">
    <name type="scientific">Grimontia marina</name>
    <dbReference type="NCBI Taxonomy" id="646534"/>
    <lineage>
        <taxon>Bacteria</taxon>
        <taxon>Pseudomonadati</taxon>
        <taxon>Pseudomonadota</taxon>
        <taxon>Gammaproteobacteria</taxon>
        <taxon>Vibrionales</taxon>
        <taxon>Vibrionaceae</taxon>
        <taxon>Grimontia</taxon>
    </lineage>
</organism>
<dbReference type="PANTHER" id="PTHR43788:SF6">
    <property type="entry name" value="DNA HELICASE B"/>
    <property type="match status" value="1"/>
</dbReference>
<dbReference type="GO" id="GO:0003677">
    <property type="term" value="F:DNA binding"/>
    <property type="evidence" value="ECO:0007669"/>
    <property type="project" value="UniProtKB-UniRule"/>
</dbReference>
<comment type="catalytic activity">
    <reaction evidence="11">
        <text>ATP + H2O = ADP + phosphate + H(+)</text>
        <dbReference type="Rhea" id="RHEA:13065"/>
        <dbReference type="ChEBI" id="CHEBI:15377"/>
        <dbReference type="ChEBI" id="CHEBI:15378"/>
        <dbReference type="ChEBI" id="CHEBI:30616"/>
        <dbReference type="ChEBI" id="CHEBI:43474"/>
        <dbReference type="ChEBI" id="CHEBI:456216"/>
        <dbReference type="EC" id="5.6.2.3"/>
    </reaction>
</comment>
<dbReference type="InterPro" id="IPR050534">
    <property type="entry name" value="Coronavir_polyprotein_1ab"/>
</dbReference>
<evidence type="ECO:0000256" key="4">
    <source>
        <dbReference type="ARBA" id="ARBA00022801"/>
    </source>
</evidence>
<keyword evidence="6 11" id="KW-0269">Exonuclease</keyword>
<name>A0A128EU59_9GAMM</name>
<evidence type="ECO:0000256" key="6">
    <source>
        <dbReference type="ARBA" id="ARBA00022839"/>
    </source>
</evidence>
<evidence type="ECO:0000256" key="2">
    <source>
        <dbReference type="ARBA" id="ARBA00022741"/>
    </source>
</evidence>
<dbReference type="InterPro" id="IPR049550">
    <property type="entry name" value="RecD_N"/>
</dbReference>
<dbReference type="Gene3D" id="1.10.10.1020">
    <property type="entry name" value="RecBCD complex, subunit RecD, N-terminal domain"/>
    <property type="match status" value="1"/>
</dbReference>
<dbReference type="Pfam" id="PF13245">
    <property type="entry name" value="AAA_19"/>
    <property type="match status" value="1"/>
</dbReference>